<feature type="region of interest" description="Disordered" evidence="1">
    <location>
        <begin position="74"/>
        <end position="93"/>
    </location>
</feature>
<gene>
    <name evidence="3" type="ordered locus">Kkor_2597</name>
</gene>
<dbReference type="KEGG" id="kko:Kkor_2597"/>
<dbReference type="PROSITE" id="PS51257">
    <property type="entry name" value="PROKAR_LIPOPROTEIN"/>
    <property type="match status" value="1"/>
</dbReference>
<organism evidence="3 4">
    <name type="scientific">Kangiella koreensis (strain DSM 16069 / JCM 12317 / KCTC 12182 / SW-125)</name>
    <dbReference type="NCBI Taxonomy" id="523791"/>
    <lineage>
        <taxon>Bacteria</taxon>
        <taxon>Pseudomonadati</taxon>
        <taxon>Pseudomonadota</taxon>
        <taxon>Gammaproteobacteria</taxon>
        <taxon>Kangiellales</taxon>
        <taxon>Kangiellaceae</taxon>
        <taxon>Kangiella</taxon>
    </lineage>
</organism>
<dbReference type="HOGENOM" id="CLU_2395787_0_0_6"/>
<sequence length="93" mass="10508">MLTKLSFLSVIFFVSSCATQAPVASKGNLDPEEKVASEETKEPRIICKRTHTVGTNFKKKQCWTVEDYEDLQRRSREAVERAQGSEMTAPQGR</sequence>
<evidence type="ECO:0008006" key="5">
    <source>
        <dbReference type="Google" id="ProtNLM"/>
    </source>
</evidence>
<proteinExistence type="predicted"/>
<dbReference type="InParanoid" id="C7R9Y6"/>
<dbReference type="AlphaFoldDB" id="C7R9Y6"/>
<evidence type="ECO:0000256" key="1">
    <source>
        <dbReference type="SAM" id="MobiDB-lite"/>
    </source>
</evidence>
<protein>
    <recommendedName>
        <fullName evidence="5">Lipoprotein</fullName>
    </recommendedName>
</protein>
<dbReference type="Proteomes" id="UP000001231">
    <property type="component" value="Chromosome"/>
</dbReference>
<dbReference type="EMBL" id="CP001707">
    <property type="protein sequence ID" value="ACV28005.1"/>
    <property type="molecule type" value="Genomic_DNA"/>
</dbReference>
<keyword evidence="4" id="KW-1185">Reference proteome</keyword>
<feature type="signal peptide" evidence="2">
    <location>
        <begin position="1"/>
        <end position="20"/>
    </location>
</feature>
<dbReference type="OrthoDB" id="6198663at2"/>
<dbReference type="RefSeq" id="WP_015781610.1">
    <property type="nucleotide sequence ID" value="NC_013166.1"/>
</dbReference>
<feature type="chain" id="PRO_5002981365" description="Lipoprotein" evidence="2">
    <location>
        <begin position="21"/>
        <end position="93"/>
    </location>
</feature>
<reference evidence="3 4" key="1">
    <citation type="journal article" date="2009" name="Stand. Genomic Sci.">
        <title>Complete genome sequence of Kangiella koreensis type strain (SW-125).</title>
        <authorList>
            <person name="Han C."/>
            <person name="Sikorski J."/>
            <person name="Lapidus A."/>
            <person name="Nolan M."/>
            <person name="Glavina Del Rio T."/>
            <person name="Tice H."/>
            <person name="Cheng J.F."/>
            <person name="Lucas S."/>
            <person name="Chen F."/>
            <person name="Copeland A."/>
            <person name="Ivanova N."/>
            <person name="Mavromatis K."/>
            <person name="Ovchinnikova G."/>
            <person name="Pati A."/>
            <person name="Bruce D."/>
            <person name="Goodwin L."/>
            <person name="Pitluck S."/>
            <person name="Chen A."/>
            <person name="Palaniappan K."/>
            <person name="Land M."/>
            <person name="Hauser L."/>
            <person name="Chang Y.J."/>
            <person name="Jeffries C.D."/>
            <person name="Chain P."/>
            <person name="Saunders E."/>
            <person name="Brettin T."/>
            <person name="Goker M."/>
            <person name="Tindall B.J."/>
            <person name="Bristow J."/>
            <person name="Eisen J.A."/>
            <person name="Markowitz V."/>
            <person name="Hugenholtz P."/>
            <person name="Kyrpides N.C."/>
            <person name="Klenk H.P."/>
            <person name="Detter J.C."/>
        </authorList>
    </citation>
    <scope>NUCLEOTIDE SEQUENCE [LARGE SCALE GENOMIC DNA]</scope>
    <source>
        <strain evidence="4">DSM 16069 / KCTC 12182 / SW-125</strain>
    </source>
</reference>
<accession>C7R9Y6</accession>
<evidence type="ECO:0000256" key="2">
    <source>
        <dbReference type="SAM" id="SignalP"/>
    </source>
</evidence>
<name>C7R9Y6_KANKD</name>
<evidence type="ECO:0000313" key="3">
    <source>
        <dbReference type="EMBL" id="ACV28005.1"/>
    </source>
</evidence>
<keyword evidence="2" id="KW-0732">Signal</keyword>
<evidence type="ECO:0000313" key="4">
    <source>
        <dbReference type="Proteomes" id="UP000001231"/>
    </source>
</evidence>